<evidence type="ECO:0000313" key="4">
    <source>
        <dbReference type="EMBL" id="KAJ8957747.1"/>
    </source>
</evidence>
<gene>
    <name evidence="4" type="ORF">NQ318_017645</name>
</gene>
<keyword evidence="2" id="KW-0808">Transferase</keyword>
<organism evidence="4 5">
    <name type="scientific">Aromia moschata</name>
    <dbReference type="NCBI Taxonomy" id="1265417"/>
    <lineage>
        <taxon>Eukaryota</taxon>
        <taxon>Metazoa</taxon>
        <taxon>Ecdysozoa</taxon>
        <taxon>Arthropoda</taxon>
        <taxon>Hexapoda</taxon>
        <taxon>Insecta</taxon>
        <taxon>Pterygota</taxon>
        <taxon>Neoptera</taxon>
        <taxon>Endopterygota</taxon>
        <taxon>Coleoptera</taxon>
        <taxon>Polyphaga</taxon>
        <taxon>Cucujiformia</taxon>
        <taxon>Chrysomeloidea</taxon>
        <taxon>Cerambycidae</taxon>
        <taxon>Cerambycinae</taxon>
        <taxon>Callichromatini</taxon>
        <taxon>Aromia</taxon>
    </lineage>
</organism>
<name>A0AAV8Z0T2_9CUCU</name>
<comment type="similarity">
    <text evidence="1">Belongs to the sulfotransferase 1 family.</text>
</comment>
<dbReference type="EMBL" id="JAPWTK010000021">
    <property type="protein sequence ID" value="KAJ8957747.1"/>
    <property type="molecule type" value="Genomic_DNA"/>
</dbReference>
<evidence type="ECO:0000256" key="2">
    <source>
        <dbReference type="ARBA" id="ARBA00022679"/>
    </source>
</evidence>
<dbReference type="GO" id="GO:0008146">
    <property type="term" value="F:sulfotransferase activity"/>
    <property type="evidence" value="ECO:0007669"/>
    <property type="project" value="InterPro"/>
</dbReference>
<dbReference type="PANTHER" id="PTHR11783">
    <property type="entry name" value="SULFOTRANSFERASE SULT"/>
    <property type="match status" value="1"/>
</dbReference>
<evidence type="ECO:0000259" key="3">
    <source>
        <dbReference type="Pfam" id="PF00685"/>
    </source>
</evidence>
<dbReference type="AlphaFoldDB" id="A0AAV8Z0T2"/>
<evidence type="ECO:0000256" key="1">
    <source>
        <dbReference type="ARBA" id="ARBA00005771"/>
    </source>
</evidence>
<comment type="caution">
    <text evidence="4">The sequence shown here is derived from an EMBL/GenBank/DDBJ whole genome shotgun (WGS) entry which is preliminary data.</text>
</comment>
<dbReference type="Gene3D" id="3.40.50.300">
    <property type="entry name" value="P-loop containing nucleotide triphosphate hydrolases"/>
    <property type="match status" value="1"/>
</dbReference>
<dbReference type="InterPro" id="IPR027417">
    <property type="entry name" value="P-loop_NTPase"/>
</dbReference>
<reference evidence="4" key="1">
    <citation type="journal article" date="2023" name="Insect Mol. Biol.">
        <title>Genome sequencing provides insights into the evolution of gene families encoding plant cell wall-degrading enzymes in longhorned beetles.</title>
        <authorList>
            <person name="Shin N.R."/>
            <person name="Okamura Y."/>
            <person name="Kirsch R."/>
            <person name="Pauchet Y."/>
        </authorList>
    </citation>
    <scope>NUCLEOTIDE SEQUENCE</scope>
    <source>
        <strain evidence="4">AMC_N1</strain>
    </source>
</reference>
<proteinExistence type="inferred from homology"/>
<feature type="domain" description="Sulfotransferase" evidence="3">
    <location>
        <begin position="57"/>
        <end position="240"/>
    </location>
</feature>
<dbReference type="Pfam" id="PF00685">
    <property type="entry name" value="Sulfotransfer_1"/>
    <property type="match status" value="1"/>
</dbReference>
<accession>A0AAV8Z0T2</accession>
<keyword evidence="5" id="KW-1185">Reference proteome</keyword>
<dbReference type="InterPro" id="IPR000863">
    <property type="entry name" value="Sulfotransferase_dom"/>
</dbReference>
<dbReference type="Proteomes" id="UP001162162">
    <property type="component" value="Unassembled WGS sequence"/>
</dbReference>
<evidence type="ECO:0000313" key="5">
    <source>
        <dbReference type="Proteomes" id="UP001162162"/>
    </source>
</evidence>
<sequence length="240" mass="28295">MKMNKHQFSCTIEEQLDLPEKWGSLQSSKVRCDSKLWTVTKYYLKYAEEIYNFTVRPDDVWVVTQPKSGTTLTQEMVWLIANGDYETAKSVPLIKRFPYLEANTLINDVVINEAKEREKGDKERLADFMTVLTQQWITLEQQSDRRFIKNSPAVLFSSSGIVIYVARNPKDVAVSHFKFLFHGADDDYFPEFFDLFINNSIAYTPYWDHVKQGWEHRGEENYCFLFYEDMVKDLRSSIEK</sequence>
<protein>
    <recommendedName>
        <fullName evidence="3">Sulfotransferase domain-containing protein</fullName>
    </recommendedName>
</protein>
<dbReference type="SUPFAM" id="SSF52540">
    <property type="entry name" value="P-loop containing nucleoside triphosphate hydrolases"/>
    <property type="match status" value="1"/>
</dbReference>